<dbReference type="FunFam" id="1.10.510.10:FF:000624">
    <property type="entry name" value="Mitogen-activated protein kinase"/>
    <property type="match status" value="1"/>
</dbReference>
<dbReference type="GO" id="GO:0005634">
    <property type="term" value="C:nucleus"/>
    <property type="evidence" value="ECO:0007669"/>
    <property type="project" value="UniProtKB-SubCell"/>
</dbReference>
<evidence type="ECO:0000256" key="3">
    <source>
        <dbReference type="ARBA" id="ARBA00012425"/>
    </source>
</evidence>
<feature type="binding site" evidence="12">
    <location>
        <position position="33"/>
    </location>
    <ligand>
        <name>ATP</name>
        <dbReference type="ChEBI" id="CHEBI:30616"/>
    </ligand>
</feature>
<evidence type="ECO:0000256" key="13">
    <source>
        <dbReference type="RuleBase" id="RU000304"/>
    </source>
</evidence>
<protein>
    <recommendedName>
        <fullName evidence="3">cyclin-dependent kinase</fullName>
        <ecNumber evidence="3">2.7.11.22</ecNumber>
    </recommendedName>
</protein>
<comment type="similarity">
    <text evidence="2">Belongs to the protein kinase superfamily. CMGC Ser/Thr protein kinase family. CDC2/CDKX subfamily.</text>
</comment>
<organism evidence="15 16">
    <name type="scientific">Spraguea lophii (strain 42_110)</name>
    <name type="common">Microsporidian parasite</name>
    <dbReference type="NCBI Taxonomy" id="1358809"/>
    <lineage>
        <taxon>Eukaryota</taxon>
        <taxon>Fungi</taxon>
        <taxon>Fungi incertae sedis</taxon>
        <taxon>Microsporidia</taxon>
        <taxon>Spragueidae</taxon>
        <taxon>Spraguea</taxon>
    </lineage>
</organism>
<evidence type="ECO:0000256" key="9">
    <source>
        <dbReference type="ARBA" id="ARBA00023242"/>
    </source>
</evidence>
<feature type="domain" description="Protein kinase" evidence="14">
    <location>
        <begin position="4"/>
        <end position="260"/>
    </location>
</feature>
<dbReference type="VEuPathDB" id="MicrosporidiaDB:SLOPH_199"/>
<dbReference type="GO" id="GO:0004693">
    <property type="term" value="F:cyclin-dependent protein serine/threonine kinase activity"/>
    <property type="evidence" value="ECO:0007669"/>
    <property type="project" value="UniProtKB-EC"/>
</dbReference>
<dbReference type="Pfam" id="PF00069">
    <property type="entry name" value="Pkinase"/>
    <property type="match status" value="1"/>
</dbReference>
<dbReference type="STRING" id="1358809.S7XT71"/>
<keyword evidence="5" id="KW-0808">Transferase</keyword>
<dbReference type="PANTHER" id="PTHR24056">
    <property type="entry name" value="CELL DIVISION PROTEIN KINASE"/>
    <property type="match status" value="1"/>
</dbReference>
<dbReference type="InterPro" id="IPR011009">
    <property type="entry name" value="Kinase-like_dom_sf"/>
</dbReference>
<evidence type="ECO:0000256" key="8">
    <source>
        <dbReference type="ARBA" id="ARBA00022840"/>
    </source>
</evidence>
<reference evidence="16" key="1">
    <citation type="journal article" date="2013" name="PLoS Genet.">
        <title>The genome of Spraguea lophii and the basis of host-microsporidian interactions.</title>
        <authorList>
            <person name="Campbell S.E."/>
            <person name="Williams T.A."/>
            <person name="Yousuf A."/>
            <person name="Soanes D.M."/>
            <person name="Paszkiewicz K.H."/>
            <person name="Williams B.A.P."/>
        </authorList>
    </citation>
    <scope>NUCLEOTIDE SEQUENCE [LARGE SCALE GENOMIC DNA]</scope>
    <source>
        <strain evidence="16">42_110</strain>
    </source>
</reference>
<dbReference type="PROSITE" id="PS50011">
    <property type="entry name" value="PROTEIN_KINASE_DOM"/>
    <property type="match status" value="1"/>
</dbReference>
<dbReference type="EC" id="2.7.11.22" evidence="3"/>
<dbReference type="InterPro" id="IPR017441">
    <property type="entry name" value="Protein_kinase_ATP_BS"/>
</dbReference>
<dbReference type="OMA" id="NWQIFVP"/>
<dbReference type="SMART" id="SM00220">
    <property type="entry name" value="S_TKc"/>
    <property type="match status" value="1"/>
</dbReference>
<dbReference type="FunFam" id="3.30.200.20:FF:000375">
    <property type="entry name" value="Cell division related protein kinase 2"/>
    <property type="match status" value="1"/>
</dbReference>
<dbReference type="PROSITE" id="PS00107">
    <property type="entry name" value="PROTEIN_KINASE_ATP"/>
    <property type="match status" value="1"/>
</dbReference>
<comment type="catalytic activity">
    <reaction evidence="11">
        <text>L-seryl-[protein] + ATP = O-phospho-L-seryl-[protein] + ADP + H(+)</text>
        <dbReference type="Rhea" id="RHEA:17989"/>
        <dbReference type="Rhea" id="RHEA-COMP:9863"/>
        <dbReference type="Rhea" id="RHEA-COMP:11604"/>
        <dbReference type="ChEBI" id="CHEBI:15378"/>
        <dbReference type="ChEBI" id="CHEBI:29999"/>
        <dbReference type="ChEBI" id="CHEBI:30616"/>
        <dbReference type="ChEBI" id="CHEBI:83421"/>
        <dbReference type="ChEBI" id="CHEBI:456216"/>
        <dbReference type="EC" id="2.7.11.22"/>
    </reaction>
</comment>
<dbReference type="Proteomes" id="UP000014978">
    <property type="component" value="Unassembled WGS sequence"/>
</dbReference>
<evidence type="ECO:0000259" key="14">
    <source>
        <dbReference type="PROSITE" id="PS50011"/>
    </source>
</evidence>
<evidence type="ECO:0000313" key="16">
    <source>
        <dbReference type="Proteomes" id="UP000014978"/>
    </source>
</evidence>
<proteinExistence type="inferred from homology"/>
<evidence type="ECO:0000256" key="11">
    <source>
        <dbReference type="ARBA" id="ARBA00048367"/>
    </source>
</evidence>
<keyword evidence="8 12" id="KW-0067">ATP-binding</keyword>
<keyword evidence="9" id="KW-0539">Nucleus</keyword>
<dbReference type="AlphaFoldDB" id="S7XT71"/>
<dbReference type="PROSITE" id="PS00108">
    <property type="entry name" value="PROTEIN_KINASE_ST"/>
    <property type="match status" value="1"/>
</dbReference>
<dbReference type="InterPro" id="IPR050108">
    <property type="entry name" value="CDK"/>
</dbReference>
<keyword evidence="6 12" id="KW-0547">Nucleotide-binding</keyword>
<dbReference type="OrthoDB" id="1732493at2759"/>
<keyword evidence="15" id="KW-0132">Cell division</keyword>
<dbReference type="Gene3D" id="1.10.510.10">
    <property type="entry name" value="Transferase(Phosphotransferase) domain 1"/>
    <property type="match status" value="1"/>
</dbReference>
<dbReference type="GO" id="GO:0051301">
    <property type="term" value="P:cell division"/>
    <property type="evidence" value="ECO:0007669"/>
    <property type="project" value="UniProtKB-KW"/>
</dbReference>
<dbReference type="SUPFAM" id="SSF56112">
    <property type="entry name" value="Protein kinase-like (PK-like)"/>
    <property type="match status" value="1"/>
</dbReference>
<sequence length="261" mass="30197">MSRYIQRRYIGAGTYSKVYEALDSESNEIVALKKIKLNEDEGIPSTALREISLMKKLQHPNILKLLDVLHAEYSLTLVFEFIEYDLLEYINEKGDVINCFKQIMEGVNFMHMNSVIHRDLKPQNILVDGRGNVKIADLGLARSIEIEMPYYSSEVVTLWYRSPELLEGAVNYGSEIDIWSIGCILSEMITGKPLFMGNDKKEQLNLIIHFLQENKNKKRKKVVDNLNVNDRLVDIIISCLRRSNERSNAKGILRYMEETLY</sequence>
<dbReference type="InterPro" id="IPR008271">
    <property type="entry name" value="Ser/Thr_kinase_AS"/>
</dbReference>
<dbReference type="Gene3D" id="3.30.200.20">
    <property type="entry name" value="Phosphorylase Kinase, domain 1"/>
    <property type="match status" value="1"/>
</dbReference>
<dbReference type="InterPro" id="IPR000719">
    <property type="entry name" value="Prot_kinase_dom"/>
</dbReference>
<keyword evidence="16" id="KW-1185">Reference proteome</keyword>
<dbReference type="InParanoid" id="S7XT71"/>
<gene>
    <name evidence="15" type="ORF">SLOPH_199</name>
</gene>
<evidence type="ECO:0000256" key="7">
    <source>
        <dbReference type="ARBA" id="ARBA00022777"/>
    </source>
</evidence>
<evidence type="ECO:0000256" key="2">
    <source>
        <dbReference type="ARBA" id="ARBA00006485"/>
    </source>
</evidence>
<dbReference type="EMBL" id="ATCN01000403">
    <property type="protein sequence ID" value="EPR79098.1"/>
    <property type="molecule type" value="Genomic_DNA"/>
</dbReference>
<comment type="subcellular location">
    <subcellularLocation>
        <location evidence="1">Nucleus</location>
    </subcellularLocation>
</comment>
<keyword evidence="7 15" id="KW-0418">Kinase</keyword>
<evidence type="ECO:0000256" key="5">
    <source>
        <dbReference type="ARBA" id="ARBA00022679"/>
    </source>
</evidence>
<accession>S7XT71</accession>
<comment type="caution">
    <text evidence="15">The sequence shown here is derived from an EMBL/GenBank/DDBJ whole genome shotgun (WGS) entry which is preliminary data.</text>
</comment>
<keyword evidence="4 13" id="KW-0723">Serine/threonine-protein kinase</keyword>
<evidence type="ECO:0000313" key="15">
    <source>
        <dbReference type="EMBL" id="EPR79098.1"/>
    </source>
</evidence>
<name>S7XT71_SPRLO</name>
<evidence type="ECO:0000256" key="4">
    <source>
        <dbReference type="ARBA" id="ARBA00022527"/>
    </source>
</evidence>
<dbReference type="HOGENOM" id="CLU_000288_181_1_1"/>
<evidence type="ECO:0000256" key="6">
    <source>
        <dbReference type="ARBA" id="ARBA00022741"/>
    </source>
</evidence>
<keyword evidence="15" id="KW-0131">Cell cycle</keyword>
<evidence type="ECO:0000256" key="1">
    <source>
        <dbReference type="ARBA" id="ARBA00004123"/>
    </source>
</evidence>
<evidence type="ECO:0000256" key="12">
    <source>
        <dbReference type="PROSITE-ProRule" id="PRU10141"/>
    </source>
</evidence>
<evidence type="ECO:0000256" key="10">
    <source>
        <dbReference type="ARBA" id="ARBA00047811"/>
    </source>
</evidence>
<dbReference type="GO" id="GO:0005524">
    <property type="term" value="F:ATP binding"/>
    <property type="evidence" value="ECO:0007669"/>
    <property type="project" value="UniProtKB-UniRule"/>
</dbReference>
<comment type="catalytic activity">
    <reaction evidence="10">
        <text>L-threonyl-[protein] + ATP = O-phospho-L-threonyl-[protein] + ADP + H(+)</text>
        <dbReference type="Rhea" id="RHEA:46608"/>
        <dbReference type="Rhea" id="RHEA-COMP:11060"/>
        <dbReference type="Rhea" id="RHEA-COMP:11605"/>
        <dbReference type="ChEBI" id="CHEBI:15378"/>
        <dbReference type="ChEBI" id="CHEBI:30013"/>
        <dbReference type="ChEBI" id="CHEBI:30616"/>
        <dbReference type="ChEBI" id="CHEBI:61977"/>
        <dbReference type="ChEBI" id="CHEBI:456216"/>
        <dbReference type="EC" id="2.7.11.22"/>
    </reaction>
</comment>